<dbReference type="Proteomes" id="UP000236333">
    <property type="component" value="Unassembled WGS sequence"/>
</dbReference>
<dbReference type="EMBL" id="PGGS01000007">
    <property type="protein sequence ID" value="PNH12550.1"/>
    <property type="molecule type" value="Genomic_DNA"/>
</dbReference>
<keyword evidence="2" id="KW-0378">Hydrolase</keyword>
<dbReference type="PROSITE" id="PS51194">
    <property type="entry name" value="HELICASE_CTER"/>
    <property type="match status" value="1"/>
</dbReference>
<dbReference type="InterPro" id="IPR027417">
    <property type="entry name" value="P-loop_NTPase"/>
</dbReference>
<keyword evidence="7" id="KW-1185">Reference proteome</keyword>
<accession>A0A2J8AJ60</accession>
<keyword evidence="1" id="KW-0547">Nucleotide-binding</keyword>
<dbReference type="PANTHER" id="PTHR18934">
    <property type="entry name" value="ATP-DEPENDENT RNA HELICASE"/>
    <property type="match status" value="1"/>
</dbReference>
<dbReference type="Gene3D" id="3.40.50.300">
    <property type="entry name" value="P-loop containing nucleotide triphosphate hydrolases"/>
    <property type="match status" value="3"/>
</dbReference>
<dbReference type="PANTHER" id="PTHR18934:SF99">
    <property type="entry name" value="ATP-DEPENDENT RNA HELICASE DHX37-RELATED"/>
    <property type="match status" value="1"/>
</dbReference>
<dbReference type="GO" id="GO:0003723">
    <property type="term" value="F:RNA binding"/>
    <property type="evidence" value="ECO:0007669"/>
    <property type="project" value="TreeGrafter"/>
</dbReference>
<keyword evidence="4" id="KW-0067">ATP-binding</keyword>
<dbReference type="SUPFAM" id="SSF52540">
    <property type="entry name" value="P-loop containing nucleoside triphosphate hydrolases"/>
    <property type="match status" value="2"/>
</dbReference>
<comment type="caution">
    <text evidence="6">The sequence shown here is derived from an EMBL/GenBank/DDBJ whole genome shotgun (WGS) entry which is preliminary data.</text>
</comment>
<evidence type="ECO:0000256" key="1">
    <source>
        <dbReference type="ARBA" id="ARBA00022741"/>
    </source>
</evidence>
<dbReference type="OrthoDB" id="10600836at2759"/>
<dbReference type="SMART" id="SM00490">
    <property type="entry name" value="HELICc"/>
    <property type="match status" value="1"/>
</dbReference>
<feature type="domain" description="Helicase C-terminal" evidence="5">
    <location>
        <begin position="70"/>
        <end position="253"/>
    </location>
</feature>
<dbReference type="GO" id="GO:0004386">
    <property type="term" value="F:helicase activity"/>
    <property type="evidence" value="ECO:0007669"/>
    <property type="project" value="TreeGrafter"/>
</dbReference>
<evidence type="ECO:0000259" key="5">
    <source>
        <dbReference type="PROSITE" id="PS51194"/>
    </source>
</evidence>
<dbReference type="GO" id="GO:0071013">
    <property type="term" value="C:catalytic step 2 spliceosome"/>
    <property type="evidence" value="ECO:0007669"/>
    <property type="project" value="TreeGrafter"/>
</dbReference>
<keyword evidence="3" id="KW-0347">Helicase</keyword>
<evidence type="ECO:0000313" key="6">
    <source>
        <dbReference type="EMBL" id="PNH12550.1"/>
    </source>
</evidence>
<dbReference type="GO" id="GO:0000390">
    <property type="term" value="P:spliceosomal complex disassembly"/>
    <property type="evidence" value="ECO:0007669"/>
    <property type="project" value="TreeGrafter"/>
</dbReference>
<gene>
    <name evidence="6" type="ORF">TSOC_000459</name>
</gene>
<dbReference type="InterPro" id="IPR001650">
    <property type="entry name" value="Helicase_C-like"/>
</dbReference>
<protein>
    <submittedName>
        <fullName evidence="6">Putative ATP-dependent RNA</fullName>
    </submittedName>
</protein>
<dbReference type="CDD" id="cd18791">
    <property type="entry name" value="SF2_C_RHA"/>
    <property type="match status" value="1"/>
</dbReference>
<name>A0A2J8AJ60_9CHLO</name>
<organism evidence="6 7">
    <name type="scientific">Tetrabaena socialis</name>
    <dbReference type="NCBI Taxonomy" id="47790"/>
    <lineage>
        <taxon>Eukaryota</taxon>
        <taxon>Viridiplantae</taxon>
        <taxon>Chlorophyta</taxon>
        <taxon>core chlorophytes</taxon>
        <taxon>Chlorophyceae</taxon>
        <taxon>CS clade</taxon>
        <taxon>Chlamydomonadales</taxon>
        <taxon>Tetrabaenaceae</taxon>
        <taxon>Tetrabaena</taxon>
    </lineage>
</organism>
<evidence type="ECO:0000313" key="7">
    <source>
        <dbReference type="Proteomes" id="UP000236333"/>
    </source>
</evidence>
<reference evidence="6 7" key="1">
    <citation type="journal article" date="2017" name="Mol. Biol. Evol.">
        <title>The 4-celled Tetrabaena socialis nuclear genome reveals the essential components for genetic control of cell number at the origin of multicellularity in the volvocine lineage.</title>
        <authorList>
            <person name="Featherston J."/>
            <person name="Arakaki Y."/>
            <person name="Hanschen E.R."/>
            <person name="Ferris P.J."/>
            <person name="Michod R.E."/>
            <person name="Olson B.J.S.C."/>
            <person name="Nozaki H."/>
            <person name="Durand P.M."/>
        </authorList>
    </citation>
    <scope>NUCLEOTIDE SEQUENCE [LARGE SCALE GENOMIC DNA]</scope>
    <source>
        <strain evidence="6 7">NIES-571</strain>
    </source>
</reference>
<proteinExistence type="predicted"/>
<evidence type="ECO:0000256" key="3">
    <source>
        <dbReference type="ARBA" id="ARBA00022806"/>
    </source>
</evidence>
<evidence type="ECO:0000256" key="4">
    <source>
        <dbReference type="ARBA" id="ARBA00022840"/>
    </source>
</evidence>
<dbReference type="Pfam" id="PF00271">
    <property type="entry name" value="Helicase_C"/>
    <property type="match status" value="1"/>
</dbReference>
<sequence>MAQLVHAIKNSQVTIVISGTGSGKTVIVPKVAAKVLSMQTGMQIGITNPKTTTTLANAEYAARCMDVSLGAETSIDIIKARKDFRLIIMSATIDAELFSNYFTNALSGCAQFNQSCVSEDCAAVICTELYSKASDDKKAAALMPAADPYVRKVIFATNVAESSFTFPGLGYVIDSGLELTSTWDPYRRCQTISKQFTTQAQIQQRSGRVGRQGPGKVYHLYSEQQLSKFNKFPDPHILGMDITQEVTAMMTLGDLASVVRSCSNLLTPPRTQQLTSALAMMHFYMMIQVTPINRTSASTFYQVPWFSKDLKSLTDISDRLNGHLTPMGSLVQEVMSGGRLGPWTALLFVIGAINGQADDAFVLSCVLEDLAADPSAILPLNRDPEKSAPELHPDLITSSSTLGVSDHATLLNIYRYASTPVVNGAFDSNILVICTGYMGRLATCQKFNGFLHDFTRDLKGCNLHATVLGIKVRQDWIVMDAKEAPSYLPTDLDGYIVLKLERSDDMIAVMKLFMWTCSDFNSVDYEYCGGLHELPCSIDKVMIGEVVTAIVWKYDCESG</sequence>
<dbReference type="AlphaFoldDB" id="A0A2J8AJ60"/>
<evidence type="ECO:0000256" key="2">
    <source>
        <dbReference type="ARBA" id="ARBA00022801"/>
    </source>
</evidence>